<keyword evidence="2" id="KW-1185">Reference proteome</keyword>
<accession>A0AAE3GNN9</accession>
<organism evidence="1 2">
    <name type="scientific">Limnofasciculus baicalensis BBK-W-15</name>
    <dbReference type="NCBI Taxonomy" id="2699891"/>
    <lineage>
        <taxon>Bacteria</taxon>
        <taxon>Bacillati</taxon>
        <taxon>Cyanobacteriota</taxon>
        <taxon>Cyanophyceae</taxon>
        <taxon>Coleofasciculales</taxon>
        <taxon>Coleofasciculaceae</taxon>
        <taxon>Limnofasciculus</taxon>
        <taxon>Limnofasciculus baicalensis</taxon>
    </lineage>
</organism>
<reference evidence="1" key="1">
    <citation type="submission" date="2022-06" db="EMBL/GenBank/DDBJ databases">
        <title>New cyanobacteria of genus Symplocastrum in benthos of Lake Baikal.</title>
        <authorList>
            <person name="Sorokovikova E."/>
            <person name="Tikhonova I."/>
            <person name="Krasnopeev A."/>
            <person name="Evseev P."/>
            <person name="Gladkikh A."/>
            <person name="Belykh O."/>
        </authorList>
    </citation>
    <scope>NUCLEOTIDE SEQUENCE</scope>
    <source>
        <strain evidence="1">BBK-W-15</strain>
    </source>
</reference>
<comment type="caution">
    <text evidence="1">The sequence shown here is derived from an EMBL/GenBank/DDBJ whole genome shotgun (WGS) entry which is preliminary data.</text>
</comment>
<proteinExistence type="predicted"/>
<dbReference type="AlphaFoldDB" id="A0AAE3GNN9"/>
<dbReference type="RefSeq" id="WP_254010723.1">
    <property type="nucleotide sequence ID" value="NZ_JAMZMM010000032.1"/>
</dbReference>
<evidence type="ECO:0000313" key="1">
    <source>
        <dbReference type="EMBL" id="MCP2727916.1"/>
    </source>
</evidence>
<dbReference type="Proteomes" id="UP001204953">
    <property type="component" value="Unassembled WGS sequence"/>
</dbReference>
<dbReference type="EMBL" id="JAMZMM010000032">
    <property type="protein sequence ID" value="MCP2727916.1"/>
    <property type="molecule type" value="Genomic_DNA"/>
</dbReference>
<sequence length="161" mass="18442">MTTSSKLTAGFPTSTSKAVNWKVYQFSSSNLTPNQSFNSPPVPKEVQLLVQELAKFDGVARVRAVAPRAADIHWIDFELELHPETELDYETWDKIQDLVIDCAWNLRDKTNEKWYFDEKVVEKFVKIQEWAKVVAQSSISYSSSPKYYIPEKSSSNFLVVA</sequence>
<name>A0AAE3GNN9_9CYAN</name>
<evidence type="ECO:0000313" key="2">
    <source>
        <dbReference type="Proteomes" id="UP001204953"/>
    </source>
</evidence>
<gene>
    <name evidence="1" type="ORF">NJ959_05415</name>
</gene>
<protein>
    <submittedName>
        <fullName evidence="1">Uncharacterized protein</fullName>
    </submittedName>
</protein>